<comment type="caution">
    <text evidence="1">The sequence shown here is derived from an EMBL/GenBank/DDBJ whole genome shotgun (WGS) entry which is preliminary data.</text>
</comment>
<dbReference type="EMBL" id="ACEO02000004">
    <property type="protein sequence ID" value="EFC52347.1"/>
    <property type="molecule type" value="Genomic_DNA"/>
</dbReference>
<reference evidence="1 2" key="1">
    <citation type="submission" date="2010-01" db="EMBL/GenBank/DDBJ databases">
        <authorList>
            <person name="Weinstock G."/>
            <person name="Sodergren E."/>
            <person name="Clifton S."/>
            <person name="Fulton L."/>
            <person name="Fulton B."/>
            <person name="Courtney L."/>
            <person name="Fronick C."/>
            <person name="Harrison M."/>
            <person name="Strong C."/>
            <person name="Farmer C."/>
            <person name="Delahaunty K."/>
            <person name="Markovic C."/>
            <person name="Hall O."/>
            <person name="Minx P."/>
            <person name="Tomlinson C."/>
            <person name="Mitreva M."/>
            <person name="Nelson J."/>
            <person name="Hou S."/>
            <person name="Wollam A."/>
            <person name="Pepin K.H."/>
            <person name="Johnson M."/>
            <person name="Bhonagiri V."/>
            <person name="Nash W.E."/>
            <person name="Warren W."/>
            <person name="Chinwalla A."/>
            <person name="Mardis E.R."/>
            <person name="Wilson R.K."/>
        </authorList>
    </citation>
    <scope>NUCLEOTIDE SEQUENCE [LARGE SCALE GENOMIC DNA]</scope>
    <source>
        <strain evidence="1 2">NJ9703</strain>
    </source>
</reference>
<organism evidence="1 2">
    <name type="scientific">Neisseria subflava NJ9703</name>
    <dbReference type="NCBI Taxonomy" id="546268"/>
    <lineage>
        <taxon>Bacteria</taxon>
        <taxon>Pseudomonadati</taxon>
        <taxon>Pseudomonadota</taxon>
        <taxon>Betaproteobacteria</taxon>
        <taxon>Neisseriales</taxon>
        <taxon>Neisseriaceae</taxon>
        <taxon>Neisseria</taxon>
    </lineage>
</organism>
<dbReference type="AlphaFoldDB" id="A0A9W5IRA7"/>
<protein>
    <submittedName>
        <fullName evidence="1">Uncharacterized protein</fullName>
    </submittedName>
</protein>
<evidence type="ECO:0000313" key="1">
    <source>
        <dbReference type="EMBL" id="EFC52347.1"/>
    </source>
</evidence>
<gene>
    <name evidence="1" type="ORF">NEISUBOT_04093</name>
</gene>
<dbReference type="Proteomes" id="UP000004621">
    <property type="component" value="Unassembled WGS sequence"/>
</dbReference>
<sequence length="60" mass="7312">MVFLSKIWQPNRRTFRRPFLSKEAIISKPHLHSLNCHYSFSLSRLFRINLCCFNFRQIVL</sequence>
<accession>A0A9W5IRA7</accession>
<evidence type="ECO:0000313" key="2">
    <source>
        <dbReference type="Proteomes" id="UP000004621"/>
    </source>
</evidence>
<name>A0A9W5IRA7_NEISU</name>
<proteinExistence type="predicted"/>